<protein>
    <submittedName>
        <fullName evidence="1">Gp667</fullName>
    </submittedName>
</protein>
<sequence length="117" mass="13645">MNLTEKLIKGFDFHQANYNLTCDGKYELDQSNTIDLRFGNLEEDGFKVLISVFVIDGSLSKIIVSDYSNYIETREQNILEDFLYHTGYFMDFLHESQDKLEDKLEKSYVGKLKPKGK</sequence>
<name>G3MB47_9CAUD</name>
<evidence type="ECO:0000313" key="2">
    <source>
        <dbReference type="Proteomes" id="UP000009273"/>
    </source>
</evidence>
<evidence type="ECO:0000313" key="1">
    <source>
        <dbReference type="EMBL" id="AEO93910.1"/>
    </source>
</evidence>
<keyword evidence="2" id="KW-1185">Reference proteome</keyword>
<accession>G3MB47</accession>
<dbReference type="Proteomes" id="UP000009273">
    <property type="component" value="Segment"/>
</dbReference>
<dbReference type="EMBL" id="JN638751">
    <property type="protein sequence ID" value="AEO93910.1"/>
    <property type="molecule type" value="Genomic_DNA"/>
</dbReference>
<reference evidence="1 2" key="1">
    <citation type="submission" date="2011-09" db="EMBL/GenBank/DDBJ databases">
        <authorList>
            <person name="Pope W.H."/>
            <person name="Pedulla M.L."/>
            <person name="Ford M.E."/>
            <person name="Peebles C.L."/>
            <person name="Hatfull G.H."/>
            <person name="Hendrix R.W."/>
        </authorList>
    </citation>
    <scope>NUCLEOTIDE SEQUENCE [LARGE SCALE GENOMIC DNA]</scope>
    <source>
        <strain evidence="1">G</strain>
    </source>
</reference>
<dbReference type="GeneID" id="18563875"/>
<proteinExistence type="predicted"/>
<gene>
    <name evidence="1" type="primary">667</name>
    <name evidence="1" type="ORF">G_667</name>
</gene>
<organism evidence="1 2">
    <name type="scientific">Bacillus phage G</name>
    <dbReference type="NCBI Taxonomy" id="2884420"/>
    <lineage>
        <taxon>Viruses</taxon>
        <taxon>Duplodnaviria</taxon>
        <taxon>Heunggongvirae</taxon>
        <taxon>Uroviricota</taxon>
        <taxon>Caudoviricetes</taxon>
        <taxon>Donellivirus</taxon>
        <taxon>Donellivirus gee</taxon>
    </lineage>
</organism>
<dbReference type="RefSeq" id="YP_009015959.1">
    <property type="nucleotide sequence ID" value="NC_023719.1"/>
</dbReference>
<dbReference type="KEGG" id="vg:18563875"/>